<keyword evidence="2" id="KW-0812">Transmembrane</keyword>
<feature type="compositionally biased region" description="Low complexity" evidence="1">
    <location>
        <begin position="106"/>
        <end position="135"/>
    </location>
</feature>
<evidence type="ECO:0000313" key="5">
    <source>
        <dbReference type="Proteomes" id="UP000192257"/>
    </source>
</evidence>
<keyword evidence="5" id="KW-1185">Reference proteome</keyword>
<evidence type="ECO:0000256" key="2">
    <source>
        <dbReference type="SAM" id="Phobius"/>
    </source>
</evidence>
<sequence>MALSIVSLQQFKRDLYAAETLSDAGRALLQAVPYWLPFVSAGACITTYILTMRLRLFIAKWRRTARRRAERKYRALGHLHNGIPPPCSSFTIVEDDEDDDNNSYRNMNKNGSNNDNDNSGISNTNSNNGNNSEDSTTLSMLDIEEFRRSLGIRSPRDDDLLVMVEEMLLVDPIPDGWVLYRTTAGVVRFMNINTQELFFFHPDKQEEEQYIRAELQRRNKTSLEAKYKFSCSDEERTFCGVASLPSSSTPPISWKQQINKGKRSNKVRADDNDNNIAAPMKFSDSDAYDYDYDYDEHSYDDGKDTQSTFRRLFHYFLEREKRKIERDVEKKFRHSTGALVISGSGGTSGDIGTPSFENRTMRLISANTVYNHNYSNTHPKRASST</sequence>
<protein>
    <recommendedName>
        <fullName evidence="3">WW domain-containing protein</fullName>
    </recommendedName>
</protein>
<name>A0A1X0NPE0_9TRYP</name>
<keyword evidence="2" id="KW-1133">Transmembrane helix</keyword>
<feature type="compositionally biased region" description="Polar residues" evidence="1">
    <location>
        <begin position="250"/>
        <end position="259"/>
    </location>
</feature>
<dbReference type="RefSeq" id="XP_028880620.1">
    <property type="nucleotide sequence ID" value="XM_029028037.1"/>
</dbReference>
<dbReference type="GeneID" id="39987817"/>
<dbReference type="AlphaFoldDB" id="A0A1X0NPE0"/>
<dbReference type="OrthoDB" id="278124at2759"/>
<keyword evidence="2" id="KW-0472">Membrane</keyword>
<feature type="domain" description="WW" evidence="3">
    <location>
        <begin position="171"/>
        <end position="204"/>
    </location>
</feature>
<comment type="caution">
    <text evidence="4">The sequence shown here is derived from an EMBL/GenBank/DDBJ whole genome shotgun (WGS) entry which is preliminary data.</text>
</comment>
<feature type="region of interest" description="Disordered" evidence="1">
    <location>
        <begin position="94"/>
        <end position="135"/>
    </location>
</feature>
<dbReference type="EMBL" id="NBCO01000027">
    <property type="protein sequence ID" value="ORC86554.1"/>
    <property type="molecule type" value="Genomic_DNA"/>
</dbReference>
<evidence type="ECO:0000256" key="1">
    <source>
        <dbReference type="SAM" id="MobiDB-lite"/>
    </source>
</evidence>
<gene>
    <name evidence="4" type="ORF">TM35_000271440</name>
</gene>
<feature type="transmembrane region" description="Helical" evidence="2">
    <location>
        <begin position="34"/>
        <end position="58"/>
    </location>
</feature>
<evidence type="ECO:0000313" key="4">
    <source>
        <dbReference type="EMBL" id="ORC86554.1"/>
    </source>
</evidence>
<dbReference type="InterPro" id="IPR001202">
    <property type="entry name" value="WW_dom"/>
</dbReference>
<evidence type="ECO:0000259" key="3">
    <source>
        <dbReference type="PROSITE" id="PS50020"/>
    </source>
</evidence>
<proteinExistence type="predicted"/>
<dbReference type="VEuPathDB" id="TriTrypDB:TM35_000271440"/>
<accession>A0A1X0NPE0</accession>
<reference evidence="4 5" key="1">
    <citation type="submission" date="2017-03" db="EMBL/GenBank/DDBJ databases">
        <title>An alternative strategy for trypanosome survival in the mammalian bloodstream revealed through genome and transcriptome analysis of the ubiquitous bovine parasite Trypanosoma (Megatrypanum) theileri.</title>
        <authorList>
            <person name="Kelly S."/>
            <person name="Ivens A."/>
            <person name="Mott A."/>
            <person name="O'Neill E."/>
            <person name="Emms D."/>
            <person name="Macleod O."/>
            <person name="Voorheis P."/>
            <person name="Matthews J."/>
            <person name="Matthews K."/>
            <person name="Carrington M."/>
        </authorList>
    </citation>
    <scope>NUCLEOTIDE SEQUENCE [LARGE SCALE GENOMIC DNA]</scope>
    <source>
        <strain evidence="4">Edinburgh</strain>
    </source>
</reference>
<feature type="region of interest" description="Disordered" evidence="1">
    <location>
        <begin position="250"/>
        <end position="278"/>
    </location>
</feature>
<dbReference type="PROSITE" id="PS50020">
    <property type="entry name" value="WW_DOMAIN_2"/>
    <property type="match status" value="1"/>
</dbReference>
<dbReference type="Proteomes" id="UP000192257">
    <property type="component" value="Unassembled WGS sequence"/>
</dbReference>
<organism evidence="4 5">
    <name type="scientific">Trypanosoma theileri</name>
    <dbReference type="NCBI Taxonomy" id="67003"/>
    <lineage>
        <taxon>Eukaryota</taxon>
        <taxon>Discoba</taxon>
        <taxon>Euglenozoa</taxon>
        <taxon>Kinetoplastea</taxon>
        <taxon>Metakinetoplastina</taxon>
        <taxon>Trypanosomatida</taxon>
        <taxon>Trypanosomatidae</taxon>
        <taxon>Trypanosoma</taxon>
    </lineage>
</organism>